<evidence type="ECO:0000313" key="1">
    <source>
        <dbReference type="EMBL" id="SFA86975.1"/>
    </source>
</evidence>
<protein>
    <submittedName>
        <fullName evidence="1">Uncharacterized protein</fullName>
    </submittedName>
</protein>
<reference evidence="1 2" key="1">
    <citation type="submission" date="2016-10" db="EMBL/GenBank/DDBJ databases">
        <authorList>
            <person name="de Groot N.N."/>
        </authorList>
    </citation>
    <scope>NUCLEOTIDE SEQUENCE [LARGE SCALE GENOMIC DNA]</scope>
    <source>
        <strain evidence="1 2">DSM 29316</strain>
    </source>
</reference>
<dbReference type="EMBL" id="FOJU01000002">
    <property type="protein sequence ID" value="SFA86975.1"/>
    <property type="molecule type" value="Genomic_DNA"/>
</dbReference>
<gene>
    <name evidence="1" type="ORF">SAMN05421688_1336</name>
</gene>
<proteinExistence type="predicted"/>
<keyword evidence="2" id="KW-1185">Reference proteome</keyword>
<dbReference type="RefSeq" id="WP_092062088.1">
    <property type="nucleotide sequence ID" value="NZ_FOJU01000002.1"/>
</dbReference>
<accession>A0A1I0WDZ3</accession>
<organism evidence="1 2">
    <name type="scientific">Poseidonocella pacifica</name>
    <dbReference type="NCBI Taxonomy" id="871651"/>
    <lineage>
        <taxon>Bacteria</taxon>
        <taxon>Pseudomonadati</taxon>
        <taxon>Pseudomonadota</taxon>
        <taxon>Alphaproteobacteria</taxon>
        <taxon>Rhodobacterales</taxon>
        <taxon>Roseobacteraceae</taxon>
        <taxon>Poseidonocella</taxon>
    </lineage>
</organism>
<evidence type="ECO:0000313" key="2">
    <source>
        <dbReference type="Proteomes" id="UP000198796"/>
    </source>
</evidence>
<dbReference type="AlphaFoldDB" id="A0A1I0WDZ3"/>
<sequence>MSRRILVLGSSHAATLYLAKEVFAQRPSVTVDWFVTPANLEFQIDQNTTQISSPPAYSSRAQSNRTVVVGGRDEGIFASDYDAIIYSAIGLRPVGVLKSHPARALAKMPVSEGLLNSMVREHENMRWHRGNLEALRSAGFEGRVICEPWIRPIRLPAGMSMEHWTRFCDAEAQYVGQLGDALNCEVLPRPQAREYLSAPKDAANQETDATHGSRSYAISMVNRLLDHLDVEAERQTA</sequence>
<name>A0A1I0WDZ3_9RHOB</name>
<dbReference type="STRING" id="871651.SAMN05421688_1336"/>
<dbReference type="Proteomes" id="UP000198796">
    <property type="component" value="Unassembled WGS sequence"/>
</dbReference>